<dbReference type="PANTHER" id="PTHR43072">
    <property type="entry name" value="N-ACETYLTRANSFERASE"/>
    <property type="match status" value="1"/>
</dbReference>
<dbReference type="OrthoDB" id="5459937at2"/>
<dbReference type="PANTHER" id="PTHR43072:SF23">
    <property type="entry name" value="UPF0039 PROTEIN C11D3.02C"/>
    <property type="match status" value="1"/>
</dbReference>
<gene>
    <name evidence="4" type="ORF">DDZ18_11875</name>
</gene>
<dbReference type="CDD" id="cd04301">
    <property type="entry name" value="NAT_SF"/>
    <property type="match status" value="1"/>
</dbReference>
<dbReference type="RefSeq" id="WP_109253623.1">
    <property type="nucleotide sequence ID" value="NZ_QEXV01000006.1"/>
</dbReference>
<dbReference type="Pfam" id="PF00583">
    <property type="entry name" value="Acetyltransf_1"/>
    <property type="match status" value="1"/>
</dbReference>
<evidence type="ECO:0000313" key="5">
    <source>
        <dbReference type="Proteomes" id="UP000245168"/>
    </source>
</evidence>
<dbReference type="AlphaFoldDB" id="A0A2U2BR57"/>
<reference evidence="5" key="1">
    <citation type="submission" date="2018-05" db="EMBL/GenBank/DDBJ databases">
        <authorList>
            <person name="Liu B.-T."/>
        </authorList>
    </citation>
    <scope>NUCLEOTIDE SEQUENCE [LARGE SCALE GENOMIC DNA]</scope>
    <source>
        <strain evidence="5">WD6-1</strain>
    </source>
</reference>
<evidence type="ECO:0000256" key="2">
    <source>
        <dbReference type="ARBA" id="ARBA00023315"/>
    </source>
</evidence>
<accession>A0A2U2BR57</accession>
<dbReference type="GO" id="GO:0016747">
    <property type="term" value="F:acyltransferase activity, transferring groups other than amino-acyl groups"/>
    <property type="evidence" value="ECO:0007669"/>
    <property type="project" value="InterPro"/>
</dbReference>
<name>A0A2U2BR57_9PROT</name>
<evidence type="ECO:0000313" key="4">
    <source>
        <dbReference type="EMBL" id="PWE16468.1"/>
    </source>
</evidence>
<dbReference type="EMBL" id="QEXV01000006">
    <property type="protein sequence ID" value="PWE16468.1"/>
    <property type="molecule type" value="Genomic_DNA"/>
</dbReference>
<proteinExistence type="predicted"/>
<comment type="caution">
    <text evidence="4">The sequence shown here is derived from an EMBL/GenBank/DDBJ whole genome shotgun (WGS) entry which is preliminary data.</text>
</comment>
<dbReference type="InterPro" id="IPR000182">
    <property type="entry name" value="GNAT_dom"/>
</dbReference>
<sequence>MRIREMRETDADAVLAIYAEGVETGHATFESEPPDWNEFDASKMAAPRLVAEDDGAVLGWAVLSPVSDRCVYGGIGEVTVYVSKAARGRGVGKALLEAMVAASEAEGIWTLQAGIFPENESSVRLHERCGFRVVGRRERVGRMGYGPLAGRWRDTLLLERRSDVVGVD</sequence>
<dbReference type="Gene3D" id="3.40.630.30">
    <property type="match status" value="1"/>
</dbReference>
<keyword evidence="5" id="KW-1185">Reference proteome</keyword>
<organism evidence="4 5">
    <name type="scientific">Marinicauda salina</name>
    <dbReference type="NCBI Taxonomy" id="2135793"/>
    <lineage>
        <taxon>Bacteria</taxon>
        <taxon>Pseudomonadati</taxon>
        <taxon>Pseudomonadota</taxon>
        <taxon>Alphaproteobacteria</taxon>
        <taxon>Maricaulales</taxon>
        <taxon>Maricaulaceae</taxon>
        <taxon>Marinicauda</taxon>
    </lineage>
</organism>
<keyword evidence="1 4" id="KW-0808">Transferase</keyword>
<dbReference type="InterPro" id="IPR016181">
    <property type="entry name" value="Acyl_CoA_acyltransferase"/>
</dbReference>
<dbReference type="Proteomes" id="UP000245168">
    <property type="component" value="Unassembled WGS sequence"/>
</dbReference>
<evidence type="ECO:0000256" key="1">
    <source>
        <dbReference type="ARBA" id="ARBA00022679"/>
    </source>
</evidence>
<feature type="domain" description="N-acetyltransferase" evidence="3">
    <location>
        <begin position="1"/>
        <end position="157"/>
    </location>
</feature>
<protein>
    <submittedName>
        <fullName evidence="4">N-acetyltransferase</fullName>
    </submittedName>
</protein>
<dbReference type="SUPFAM" id="SSF55729">
    <property type="entry name" value="Acyl-CoA N-acyltransferases (Nat)"/>
    <property type="match status" value="1"/>
</dbReference>
<keyword evidence="2" id="KW-0012">Acyltransferase</keyword>
<evidence type="ECO:0000259" key="3">
    <source>
        <dbReference type="PROSITE" id="PS51186"/>
    </source>
</evidence>
<dbReference type="PROSITE" id="PS51186">
    <property type="entry name" value="GNAT"/>
    <property type="match status" value="1"/>
</dbReference>